<keyword evidence="2" id="KW-1185">Reference proteome</keyword>
<dbReference type="EMBL" id="BGPR01000687">
    <property type="protein sequence ID" value="GBM31582.1"/>
    <property type="molecule type" value="Genomic_DNA"/>
</dbReference>
<reference evidence="1 2" key="1">
    <citation type="journal article" date="2019" name="Sci. Rep.">
        <title>Orb-weaving spider Araneus ventricosus genome elucidates the spidroin gene catalogue.</title>
        <authorList>
            <person name="Kono N."/>
            <person name="Nakamura H."/>
            <person name="Ohtoshi R."/>
            <person name="Moran D.A.P."/>
            <person name="Shinohara A."/>
            <person name="Yoshida Y."/>
            <person name="Fujiwara M."/>
            <person name="Mori M."/>
            <person name="Tomita M."/>
            <person name="Arakawa K."/>
        </authorList>
    </citation>
    <scope>NUCLEOTIDE SEQUENCE [LARGE SCALE GENOMIC DNA]</scope>
</reference>
<proteinExistence type="predicted"/>
<organism evidence="1 2">
    <name type="scientific">Araneus ventricosus</name>
    <name type="common">Orbweaver spider</name>
    <name type="synonym">Epeira ventricosa</name>
    <dbReference type="NCBI Taxonomy" id="182803"/>
    <lineage>
        <taxon>Eukaryota</taxon>
        <taxon>Metazoa</taxon>
        <taxon>Ecdysozoa</taxon>
        <taxon>Arthropoda</taxon>
        <taxon>Chelicerata</taxon>
        <taxon>Arachnida</taxon>
        <taxon>Araneae</taxon>
        <taxon>Araneomorphae</taxon>
        <taxon>Entelegynae</taxon>
        <taxon>Araneoidea</taxon>
        <taxon>Araneidae</taxon>
        <taxon>Araneus</taxon>
    </lineage>
</organism>
<gene>
    <name evidence="1" type="ORF">AVEN_11751_1</name>
</gene>
<dbReference type="Proteomes" id="UP000499080">
    <property type="component" value="Unassembled WGS sequence"/>
</dbReference>
<dbReference type="AlphaFoldDB" id="A0A4Y2EQR5"/>
<comment type="caution">
    <text evidence="1">The sequence shown here is derived from an EMBL/GenBank/DDBJ whole genome shotgun (WGS) entry which is preliminary data.</text>
</comment>
<evidence type="ECO:0000313" key="1">
    <source>
        <dbReference type="EMBL" id="GBM31582.1"/>
    </source>
</evidence>
<evidence type="ECO:0000313" key="2">
    <source>
        <dbReference type="Proteomes" id="UP000499080"/>
    </source>
</evidence>
<protein>
    <submittedName>
        <fullName evidence="1">Uncharacterized protein</fullName>
    </submittedName>
</protein>
<accession>A0A4Y2EQR5</accession>
<name>A0A4Y2EQR5_ARAVE</name>
<sequence length="115" mass="12696">MDQLPSRWCGAKAWRGGTPAQVSSSSDSCSKFQGVASEWDIHITKAVVPNLRYACSWGYAGYQLGIRGLEVDSKDIDELVEELNQELTTEELTELHCVSQLKGGEVEDNSKVTIF</sequence>